<evidence type="ECO:0000313" key="4">
    <source>
        <dbReference type="Proteomes" id="UP000030686"/>
    </source>
</evidence>
<gene>
    <name evidence="3" type="ORF">PROQFM164_S04g000698</name>
</gene>
<comment type="similarity">
    <text evidence="1">Belongs to the aldehyde dehydrogenase family.</text>
</comment>
<dbReference type="Proteomes" id="UP000030686">
    <property type="component" value="Unassembled WGS sequence"/>
</dbReference>
<feature type="compositionally biased region" description="Polar residues" evidence="2">
    <location>
        <begin position="19"/>
        <end position="31"/>
    </location>
</feature>
<dbReference type="OrthoDB" id="4359445at2759"/>
<protein>
    <submittedName>
        <fullName evidence="3">Probable transposable element</fullName>
    </submittedName>
</protein>
<dbReference type="OMA" id="NTMALEC"/>
<evidence type="ECO:0000313" key="3">
    <source>
        <dbReference type="EMBL" id="CDM35817.1"/>
    </source>
</evidence>
<dbReference type="PANTHER" id="PTHR43866">
    <property type="entry name" value="MALONATE-SEMIALDEHYDE DEHYDROGENASE"/>
    <property type="match status" value="1"/>
</dbReference>
<sequence>MASLGLAYLEDSDSESNTDPDINPDTQSNPPSAQPEPDSLIQPLPPSTQPTCAITMALPPTDRTYATSDEAKDAINDFARPHGYAVTIRRSKTTKRGVKKTVRLICDRGRRPDACEHRPQPKKRINTNTMALECPFSMALRRDHGTGLWHVTIENPSHNHQPSPASTHAVQRTRELTNKREQIVTALRLGRTTRQIMAELHEADPDTAIIPRDIYSTRFRLKQLFPVKHTKSKK</sequence>
<evidence type="ECO:0000256" key="1">
    <source>
        <dbReference type="ARBA" id="ARBA00009986"/>
    </source>
</evidence>
<feature type="region of interest" description="Disordered" evidence="2">
    <location>
        <begin position="1"/>
        <end position="50"/>
    </location>
</feature>
<keyword evidence="4" id="KW-1185">Reference proteome</keyword>
<dbReference type="EMBL" id="HG792018">
    <property type="protein sequence ID" value="CDM35817.1"/>
    <property type="molecule type" value="Genomic_DNA"/>
</dbReference>
<proteinExistence type="inferred from homology"/>
<name>W6R1X2_PENRF</name>
<dbReference type="GO" id="GO:0005739">
    <property type="term" value="C:mitochondrion"/>
    <property type="evidence" value="ECO:0007669"/>
    <property type="project" value="TreeGrafter"/>
</dbReference>
<reference evidence="3" key="1">
    <citation type="journal article" date="2014" name="Nat. Commun.">
        <title>Multiple recent horizontal transfers of a large genomic region in cheese making fungi.</title>
        <authorList>
            <person name="Cheeseman K."/>
            <person name="Ropars J."/>
            <person name="Renault P."/>
            <person name="Dupont J."/>
            <person name="Gouzy J."/>
            <person name="Branca A."/>
            <person name="Abraham A.L."/>
            <person name="Ceppi M."/>
            <person name="Conseiller E."/>
            <person name="Debuchy R."/>
            <person name="Malagnac F."/>
            <person name="Goarin A."/>
            <person name="Silar P."/>
            <person name="Lacoste S."/>
            <person name="Sallet E."/>
            <person name="Bensimon A."/>
            <person name="Giraud T."/>
            <person name="Brygoo Y."/>
        </authorList>
    </citation>
    <scope>NUCLEOTIDE SEQUENCE [LARGE SCALE GENOMIC DNA]</scope>
    <source>
        <strain evidence="3">FM164</strain>
    </source>
</reference>
<dbReference type="InterPro" id="IPR010061">
    <property type="entry name" value="MeMal-semiAld_DH"/>
</dbReference>
<organism evidence="3 4">
    <name type="scientific">Penicillium roqueforti (strain FM164)</name>
    <dbReference type="NCBI Taxonomy" id="1365484"/>
    <lineage>
        <taxon>Eukaryota</taxon>
        <taxon>Fungi</taxon>
        <taxon>Dikarya</taxon>
        <taxon>Ascomycota</taxon>
        <taxon>Pezizomycotina</taxon>
        <taxon>Eurotiomycetes</taxon>
        <taxon>Eurotiomycetidae</taxon>
        <taxon>Eurotiales</taxon>
        <taxon>Aspergillaceae</taxon>
        <taxon>Penicillium</taxon>
    </lineage>
</organism>
<dbReference type="GO" id="GO:0006574">
    <property type="term" value="P:L-valine catabolic process"/>
    <property type="evidence" value="ECO:0007669"/>
    <property type="project" value="TreeGrafter"/>
</dbReference>
<dbReference type="STRING" id="1365484.W6R1X2"/>
<accession>W6R1X2</accession>
<dbReference type="GO" id="GO:0006210">
    <property type="term" value="P:thymine catabolic process"/>
    <property type="evidence" value="ECO:0007669"/>
    <property type="project" value="TreeGrafter"/>
</dbReference>
<dbReference type="PANTHER" id="PTHR43866:SF3">
    <property type="entry name" value="METHYLMALONATE-SEMIALDEHYDE DEHYDROGENASE [ACYLATING], MITOCHONDRIAL"/>
    <property type="match status" value="1"/>
</dbReference>
<dbReference type="AlphaFoldDB" id="W6R1X2"/>
<evidence type="ECO:0000256" key="2">
    <source>
        <dbReference type="SAM" id="MobiDB-lite"/>
    </source>
</evidence>
<dbReference type="GO" id="GO:0004491">
    <property type="term" value="F:methylmalonate-semialdehyde dehydrogenase (acylating, NAD) activity"/>
    <property type="evidence" value="ECO:0007669"/>
    <property type="project" value="InterPro"/>
</dbReference>